<evidence type="ECO:0000256" key="11">
    <source>
        <dbReference type="SAM" id="Phobius"/>
    </source>
</evidence>
<dbReference type="FunFam" id="1.20.120.140:FF:000002">
    <property type="entry name" value="Signal recognition particle receptor FtsY"/>
    <property type="match status" value="1"/>
</dbReference>
<keyword evidence="5 9" id="KW-0342">GTP-binding</keyword>
<dbReference type="HAMAP" id="MF_00920">
    <property type="entry name" value="FtsY"/>
    <property type="match status" value="1"/>
</dbReference>
<dbReference type="GO" id="GO:0005886">
    <property type="term" value="C:plasma membrane"/>
    <property type="evidence" value="ECO:0007669"/>
    <property type="project" value="UniProtKB-SubCell"/>
</dbReference>
<name>A0A1J0VVM4_9NOCA</name>
<evidence type="ECO:0000256" key="1">
    <source>
        <dbReference type="ARBA" id="ARBA00022475"/>
    </source>
</evidence>
<dbReference type="GO" id="GO:0005525">
    <property type="term" value="F:GTP binding"/>
    <property type="evidence" value="ECO:0007669"/>
    <property type="project" value="UniProtKB-UniRule"/>
</dbReference>
<evidence type="ECO:0000313" key="13">
    <source>
        <dbReference type="EMBL" id="APE36108.1"/>
    </source>
</evidence>
<accession>A0A1J0VVM4</accession>
<dbReference type="InterPro" id="IPR013822">
    <property type="entry name" value="Signal_recog_particl_SRP54_hlx"/>
</dbReference>
<feature type="binding site" evidence="9">
    <location>
        <begin position="495"/>
        <end position="498"/>
    </location>
    <ligand>
        <name>GTP</name>
        <dbReference type="ChEBI" id="CHEBI:37565"/>
    </ligand>
</feature>
<feature type="region of interest" description="Disordered" evidence="10">
    <location>
        <begin position="121"/>
        <end position="221"/>
    </location>
</feature>
<dbReference type="FunFam" id="3.40.50.300:FF:000053">
    <property type="entry name" value="Signal recognition particle receptor FtsY"/>
    <property type="match status" value="1"/>
</dbReference>
<comment type="similarity">
    <text evidence="9">Belongs to the GTP-binding SRP family. FtsY subfamily.</text>
</comment>
<keyword evidence="1 9" id="KW-1003">Cell membrane</keyword>
<evidence type="ECO:0000313" key="14">
    <source>
        <dbReference type="Proteomes" id="UP000183810"/>
    </source>
</evidence>
<feature type="transmembrane region" description="Helical" evidence="11">
    <location>
        <begin position="6"/>
        <end position="27"/>
    </location>
</feature>
<dbReference type="OrthoDB" id="9804720at2"/>
<feature type="compositionally biased region" description="Low complexity" evidence="10">
    <location>
        <begin position="53"/>
        <end position="63"/>
    </location>
</feature>
<evidence type="ECO:0000259" key="12">
    <source>
        <dbReference type="PROSITE" id="PS00300"/>
    </source>
</evidence>
<dbReference type="KEGG" id="nsl:BOX37_21695"/>
<gene>
    <name evidence="9" type="primary">ftsY</name>
    <name evidence="13" type="ORF">BOX37_21695</name>
</gene>
<dbReference type="SMART" id="SM00962">
    <property type="entry name" value="SRP54"/>
    <property type="match status" value="1"/>
</dbReference>
<dbReference type="InterPro" id="IPR000897">
    <property type="entry name" value="SRP54_GTPase_dom"/>
</dbReference>
<dbReference type="Gene3D" id="3.40.50.300">
    <property type="entry name" value="P-loop containing nucleotide triphosphate hydrolases"/>
    <property type="match status" value="1"/>
</dbReference>
<dbReference type="NCBIfam" id="TIGR00064">
    <property type="entry name" value="ftsY"/>
    <property type="match status" value="1"/>
</dbReference>
<evidence type="ECO:0000256" key="9">
    <source>
        <dbReference type="HAMAP-Rule" id="MF_00920"/>
    </source>
</evidence>
<feature type="binding site" evidence="9">
    <location>
        <begin position="433"/>
        <end position="437"/>
    </location>
    <ligand>
        <name>GTP</name>
        <dbReference type="ChEBI" id="CHEBI:37565"/>
    </ligand>
</feature>
<feature type="domain" description="SRP54-type proteins GTP-binding" evidence="12">
    <location>
        <begin position="516"/>
        <end position="529"/>
    </location>
</feature>
<dbReference type="RefSeq" id="WP_071929294.1">
    <property type="nucleotide sequence ID" value="NZ_CP018082.1"/>
</dbReference>
<keyword evidence="6 9" id="KW-0472">Membrane</keyword>
<feature type="region of interest" description="Disordered" evidence="10">
    <location>
        <begin position="36"/>
        <end position="105"/>
    </location>
</feature>
<feature type="binding site" evidence="9">
    <location>
        <begin position="351"/>
        <end position="358"/>
    </location>
    <ligand>
        <name>GTP</name>
        <dbReference type="ChEBI" id="CHEBI:37565"/>
    </ligand>
</feature>
<dbReference type="InterPro" id="IPR036225">
    <property type="entry name" value="SRP/SRP_N"/>
</dbReference>
<comment type="catalytic activity">
    <reaction evidence="8 9">
        <text>GTP + H2O = GDP + phosphate + H(+)</text>
        <dbReference type="Rhea" id="RHEA:19669"/>
        <dbReference type="ChEBI" id="CHEBI:15377"/>
        <dbReference type="ChEBI" id="CHEBI:15378"/>
        <dbReference type="ChEBI" id="CHEBI:37565"/>
        <dbReference type="ChEBI" id="CHEBI:43474"/>
        <dbReference type="ChEBI" id="CHEBI:58189"/>
        <dbReference type="EC" id="3.6.5.4"/>
    </reaction>
</comment>
<comment type="function">
    <text evidence="9">Involved in targeting and insertion of nascent membrane proteins into the cytoplasmic membrane. Acts as a receptor for the complex formed by the signal recognition particle (SRP) and the ribosome-nascent chain (RNC).</text>
</comment>
<organism evidence="13 14">
    <name type="scientific">Nocardia mangyaensis</name>
    <dbReference type="NCBI Taxonomy" id="2213200"/>
    <lineage>
        <taxon>Bacteria</taxon>
        <taxon>Bacillati</taxon>
        <taxon>Actinomycetota</taxon>
        <taxon>Actinomycetes</taxon>
        <taxon>Mycobacteriales</taxon>
        <taxon>Nocardiaceae</taxon>
        <taxon>Nocardia</taxon>
    </lineage>
</organism>
<dbReference type="Pfam" id="PF00448">
    <property type="entry name" value="SRP54"/>
    <property type="match status" value="1"/>
</dbReference>
<keyword evidence="2 9" id="KW-0963">Cytoplasm</keyword>
<dbReference type="GO" id="GO:0005737">
    <property type="term" value="C:cytoplasm"/>
    <property type="evidence" value="ECO:0007669"/>
    <property type="project" value="UniProtKB-SubCell"/>
</dbReference>
<dbReference type="InterPro" id="IPR004390">
    <property type="entry name" value="SR_rcpt_FtsY"/>
</dbReference>
<dbReference type="InterPro" id="IPR042101">
    <property type="entry name" value="SRP54_N_sf"/>
</dbReference>
<keyword evidence="14" id="KW-1185">Reference proteome</keyword>
<keyword evidence="4 9" id="KW-0378">Hydrolase</keyword>
<evidence type="ECO:0000256" key="3">
    <source>
        <dbReference type="ARBA" id="ARBA00022741"/>
    </source>
</evidence>
<sequence>MSSQAWILIAAIAAVLLVALVAGFVLYKRRQISLAPPEPDKELTDRSGGYTASGGFSFSQGGSAPTLPRPEPAPERTDVEGQPHVGDDAAVPRDAPRRSITDVALPEADVTAETVVVPDDTSALVTPVAPADTAPTDTAPTDTAPTDTAPTDTAPTDTAPTDTAPADTAPADTAPADTAPADTTPVETAPAEAATETAPTEADTAVAPQQPAETAPPAPVEPVPAEVDAVAAAIEEIDPTTGRLVRLRGRLARSQNAVGKSLLGLLGGGDLDEDSWEEIEDTLVLADIGTASTAAIVERLREEMASRSVRTPEQARAVLRDVLIEALRPELDRSIHALPHGDHPAILLVVGVNGTGKTTTTGKLARVLVADGRRVLLGAADTFRAAAADQLQTWGERVGADTVRGKEAADPAAVAFDAVAAGIERGVDAVLIDTAGRLHTKTGLMDELGKVKRVVEKKAEVDEVLLVLDSTVGQNGLMQARVFADVVDITGVVLTKLDGTAKGGIVFQVQHELGVPVKLVGLGEGADDLAPFEPGAFVDALLGGTS</sequence>
<dbReference type="GO" id="GO:0006614">
    <property type="term" value="P:SRP-dependent cotranslational protein targeting to membrane"/>
    <property type="evidence" value="ECO:0007669"/>
    <property type="project" value="InterPro"/>
</dbReference>
<protein>
    <recommendedName>
        <fullName evidence="9">Signal recognition particle receptor FtsY</fullName>
        <shortName evidence="9">SRP receptor</shortName>
        <ecNumber evidence="9">3.6.5.4</ecNumber>
    </recommendedName>
</protein>
<evidence type="ECO:0000256" key="5">
    <source>
        <dbReference type="ARBA" id="ARBA00023134"/>
    </source>
</evidence>
<dbReference type="SMART" id="SM00963">
    <property type="entry name" value="SRP54_N"/>
    <property type="match status" value="1"/>
</dbReference>
<evidence type="ECO:0000256" key="4">
    <source>
        <dbReference type="ARBA" id="ARBA00022801"/>
    </source>
</evidence>
<feature type="compositionally biased region" description="Basic and acidic residues" evidence="10">
    <location>
        <begin position="72"/>
        <end position="100"/>
    </location>
</feature>
<keyword evidence="11" id="KW-0812">Transmembrane</keyword>
<evidence type="ECO:0000256" key="10">
    <source>
        <dbReference type="SAM" id="MobiDB-lite"/>
    </source>
</evidence>
<dbReference type="SUPFAM" id="SSF52540">
    <property type="entry name" value="P-loop containing nucleoside triphosphate hydrolases"/>
    <property type="match status" value="1"/>
</dbReference>
<dbReference type="EMBL" id="CP018082">
    <property type="protein sequence ID" value="APE36108.1"/>
    <property type="molecule type" value="Genomic_DNA"/>
</dbReference>
<keyword evidence="7 9" id="KW-0675">Receptor</keyword>
<evidence type="ECO:0000256" key="7">
    <source>
        <dbReference type="ARBA" id="ARBA00023170"/>
    </source>
</evidence>
<dbReference type="EC" id="3.6.5.4" evidence="9"/>
<reference evidence="13" key="1">
    <citation type="submission" date="2016-11" db="EMBL/GenBank/DDBJ databases">
        <authorList>
            <person name="Jaros S."/>
            <person name="Januszkiewicz K."/>
            <person name="Wedrychowicz H."/>
        </authorList>
    </citation>
    <scope>NUCLEOTIDE SEQUENCE [LARGE SCALE GENOMIC DNA]</scope>
    <source>
        <strain evidence="13">Y48</strain>
    </source>
</reference>
<dbReference type="PANTHER" id="PTHR43134">
    <property type="entry name" value="SIGNAL RECOGNITION PARTICLE RECEPTOR SUBUNIT ALPHA"/>
    <property type="match status" value="1"/>
</dbReference>
<dbReference type="SUPFAM" id="SSF47364">
    <property type="entry name" value="Domain of the SRP/SRP receptor G-proteins"/>
    <property type="match status" value="1"/>
</dbReference>
<keyword evidence="11" id="KW-1133">Transmembrane helix</keyword>
<proteinExistence type="inferred from homology"/>
<keyword evidence="3 9" id="KW-0547">Nucleotide-binding</keyword>
<dbReference type="Proteomes" id="UP000183810">
    <property type="component" value="Chromosome"/>
</dbReference>
<feature type="compositionally biased region" description="Low complexity" evidence="10">
    <location>
        <begin position="125"/>
        <end position="213"/>
    </location>
</feature>
<dbReference type="InterPro" id="IPR027417">
    <property type="entry name" value="P-loop_NTPase"/>
</dbReference>
<dbReference type="Gene3D" id="1.20.120.140">
    <property type="entry name" value="Signal recognition particle SRP54, nucleotide-binding domain"/>
    <property type="match status" value="1"/>
</dbReference>
<dbReference type="PANTHER" id="PTHR43134:SF1">
    <property type="entry name" value="SIGNAL RECOGNITION PARTICLE RECEPTOR SUBUNIT ALPHA"/>
    <property type="match status" value="1"/>
</dbReference>
<evidence type="ECO:0000256" key="2">
    <source>
        <dbReference type="ARBA" id="ARBA00022490"/>
    </source>
</evidence>
<dbReference type="InterPro" id="IPR003593">
    <property type="entry name" value="AAA+_ATPase"/>
</dbReference>
<dbReference type="AlphaFoldDB" id="A0A1J0VVM4"/>
<evidence type="ECO:0000256" key="8">
    <source>
        <dbReference type="ARBA" id="ARBA00048027"/>
    </source>
</evidence>
<dbReference type="GO" id="GO:0005047">
    <property type="term" value="F:signal recognition particle binding"/>
    <property type="evidence" value="ECO:0007669"/>
    <property type="project" value="TreeGrafter"/>
</dbReference>
<dbReference type="SMART" id="SM00382">
    <property type="entry name" value="AAA"/>
    <property type="match status" value="1"/>
</dbReference>
<dbReference type="PROSITE" id="PS00300">
    <property type="entry name" value="SRP54"/>
    <property type="match status" value="1"/>
</dbReference>
<dbReference type="GO" id="GO:0003924">
    <property type="term" value="F:GTPase activity"/>
    <property type="evidence" value="ECO:0007669"/>
    <property type="project" value="UniProtKB-UniRule"/>
</dbReference>
<comment type="subcellular location">
    <subcellularLocation>
        <location evidence="9">Cell membrane</location>
        <topology evidence="9">Peripheral membrane protein</topology>
        <orientation evidence="9">Cytoplasmic side</orientation>
    </subcellularLocation>
    <subcellularLocation>
        <location evidence="9">Cytoplasm</location>
    </subcellularLocation>
</comment>
<evidence type="ECO:0000256" key="6">
    <source>
        <dbReference type="ARBA" id="ARBA00023136"/>
    </source>
</evidence>
<comment type="subunit">
    <text evidence="9">Part of the signal recognition particle protein translocation system, which is composed of SRP and FtsY.</text>
</comment>
<dbReference type="Pfam" id="PF02881">
    <property type="entry name" value="SRP54_N"/>
    <property type="match status" value="1"/>
</dbReference>